<comment type="caution">
    <text evidence="1">The sequence shown here is derived from an EMBL/GenBank/DDBJ whole genome shotgun (WGS) entry which is preliminary data.</text>
</comment>
<accession>A0ABS5EUR3</accession>
<dbReference type="Proteomes" id="UP001196870">
    <property type="component" value="Unassembled WGS sequence"/>
</dbReference>
<name>A0ABS5EUR3_9PROT</name>
<dbReference type="EMBL" id="JAAGBB010000006">
    <property type="protein sequence ID" value="MBR0664041.1"/>
    <property type="molecule type" value="Genomic_DNA"/>
</dbReference>
<protein>
    <submittedName>
        <fullName evidence="1">Uncharacterized protein</fullName>
    </submittedName>
</protein>
<sequence length="97" mass="10307">MAGFSSDSASVLPFPGRDANRLRLAIRGLEAALEEQARAMAGFRASMSELSGAVAGLKRGTEAYHHQLGKLGSRVGEAHAAARRLEDTATLWLRTQG</sequence>
<gene>
    <name evidence="1" type="ORF">GXW71_06690</name>
</gene>
<proteinExistence type="predicted"/>
<dbReference type="RefSeq" id="WP_211851640.1">
    <property type="nucleotide sequence ID" value="NZ_JAAGBB010000006.1"/>
</dbReference>
<keyword evidence="2" id="KW-1185">Reference proteome</keyword>
<evidence type="ECO:0000313" key="2">
    <source>
        <dbReference type="Proteomes" id="UP001196870"/>
    </source>
</evidence>
<organism evidence="1 2">
    <name type="scientific">Plastoroseomonas hellenica</name>
    <dbReference type="NCBI Taxonomy" id="2687306"/>
    <lineage>
        <taxon>Bacteria</taxon>
        <taxon>Pseudomonadati</taxon>
        <taxon>Pseudomonadota</taxon>
        <taxon>Alphaproteobacteria</taxon>
        <taxon>Acetobacterales</taxon>
        <taxon>Acetobacteraceae</taxon>
        <taxon>Plastoroseomonas</taxon>
    </lineage>
</organism>
<reference evidence="2" key="1">
    <citation type="journal article" date="2021" name="Syst. Appl. Microbiol.">
        <title>Roseomonas hellenica sp. nov., isolated from roots of wild-growing Alkanna tinctoria.</title>
        <authorList>
            <person name="Rat A."/>
            <person name="Naranjo H.D."/>
            <person name="Lebbe L."/>
            <person name="Cnockaert M."/>
            <person name="Krigas N."/>
            <person name="Grigoriadou K."/>
            <person name="Maloupa E."/>
            <person name="Willems A."/>
        </authorList>
    </citation>
    <scope>NUCLEOTIDE SEQUENCE [LARGE SCALE GENOMIC DNA]</scope>
    <source>
        <strain evidence="2">LMG 31523</strain>
    </source>
</reference>
<evidence type="ECO:0000313" key="1">
    <source>
        <dbReference type="EMBL" id="MBR0664041.1"/>
    </source>
</evidence>